<evidence type="ECO:0000313" key="3">
    <source>
        <dbReference type="Proteomes" id="UP001279410"/>
    </source>
</evidence>
<dbReference type="PANTHER" id="PTHR31025:SF19">
    <property type="entry name" value="SI:CH73-42K18.1-RELATED"/>
    <property type="match status" value="1"/>
</dbReference>
<feature type="signal peptide" evidence="1">
    <location>
        <begin position="1"/>
        <end position="17"/>
    </location>
</feature>
<reference evidence="2" key="1">
    <citation type="submission" date="2022-08" db="EMBL/GenBank/DDBJ databases">
        <title>Genome sequencing of akame (Lates japonicus).</title>
        <authorList>
            <person name="Hashiguchi Y."/>
            <person name="Takahashi H."/>
        </authorList>
    </citation>
    <scope>NUCLEOTIDE SEQUENCE</scope>
    <source>
        <strain evidence="2">Kochi</strain>
    </source>
</reference>
<keyword evidence="3" id="KW-1185">Reference proteome</keyword>
<keyword evidence="1" id="KW-0732">Signal</keyword>
<feature type="chain" id="PRO_5042042927" evidence="1">
    <location>
        <begin position="18"/>
        <end position="135"/>
    </location>
</feature>
<dbReference type="AlphaFoldDB" id="A0AAD3M4U6"/>
<comment type="caution">
    <text evidence="2">The sequence shown here is derived from an EMBL/GenBank/DDBJ whole genome shotgun (WGS) entry which is preliminary data.</text>
</comment>
<dbReference type="PANTHER" id="PTHR31025">
    <property type="entry name" value="SI:CH211-196P9.1-RELATED"/>
    <property type="match status" value="1"/>
</dbReference>
<name>A0AAD3M4U6_LATJO</name>
<sequence length="135" mass="15219">MPTILLHLLFTTELEFSGFVAVGFHTRLLTETTGFFEADSRVCRERRDADTTDKDLYIQTPVGLLCIDEESPQANPPKVGIVLEGNLVMGDLASLPQAFCILFGLSYALHLNYPEYMKNTFSFVQQVSWHPNFSL</sequence>
<dbReference type="Proteomes" id="UP001279410">
    <property type="component" value="Unassembled WGS sequence"/>
</dbReference>
<accession>A0AAD3M4U6</accession>
<proteinExistence type="predicted"/>
<gene>
    <name evidence="2" type="ORF">AKAME5_002716200</name>
</gene>
<protein>
    <submittedName>
        <fullName evidence="2">Sterile alpha motif domain-containing protein 3-like protein</fullName>
    </submittedName>
</protein>
<evidence type="ECO:0000256" key="1">
    <source>
        <dbReference type="SAM" id="SignalP"/>
    </source>
</evidence>
<dbReference type="EMBL" id="BRZM01003324">
    <property type="protein sequence ID" value="GLD47438.1"/>
    <property type="molecule type" value="Genomic_DNA"/>
</dbReference>
<organism evidence="2 3">
    <name type="scientific">Lates japonicus</name>
    <name type="common">Japanese lates</name>
    <dbReference type="NCBI Taxonomy" id="270547"/>
    <lineage>
        <taxon>Eukaryota</taxon>
        <taxon>Metazoa</taxon>
        <taxon>Chordata</taxon>
        <taxon>Craniata</taxon>
        <taxon>Vertebrata</taxon>
        <taxon>Euteleostomi</taxon>
        <taxon>Actinopterygii</taxon>
        <taxon>Neopterygii</taxon>
        <taxon>Teleostei</taxon>
        <taxon>Neoteleostei</taxon>
        <taxon>Acanthomorphata</taxon>
        <taxon>Carangaria</taxon>
        <taxon>Carangaria incertae sedis</taxon>
        <taxon>Centropomidae</taxon>
        <taxon>Lates</taxon>
    </lineage>
</organism>
<evidence type="ECO:0000313" key="2">
    <source>
        <dbReference type="EMBL" id="GLD47438.1"/>
    </source>
</evidence>